<evidence type="ECO:0000313" key="2">
    <source>
        <dbReference type="EMBL" id="RGS42819.1"/>
    </source>
</evidence>
<reference evidence="2 3" key="1">
    <citation type="submission" date="2018-08" db="EMBL/GenBank/DDBJ databases">
        <title>A genome reference for cultivated species of the human gut microbiota.</title>
        <authorList>
            <person name="Zou Y."/>
            <person name="Xue W."/>
            <person name="Luo G."/>
        </authorList>
    </citation>
    <scope>NUCLEOTIDE SEQUENCE [LARGE SCALE GENOMIC DNA]</scope>
    <source>
        <strain evidence="2 3">AF22-21</strain>
    </source>
</reference>
<dbReference type="Pfam" id="PF06541">
    <property type="entry name" value="ABC_trans_CmpB"/>
    <property type="match status" value="1"/>
</dbReference>
<evidence type="ECO:0000256" key="1">
    <source>
        <dbReference type="SAM" id="Phobius"/>
    </source>
</evidence>
<keyword evidence="1" id="KW-1133">Transmembrane helix</keyword>
<keyword evidence="1" id="KW-0812">Transmembrane</keyword>
<gene>
    <name evidence="2" type="ORF">DWX94_07440</name>
</gene>
<dbReference type="InterPro" id="IPR010540">
    <property type="entry name" value="CmpB_TMEM229"/>
</dbReference>
<evidence type="ECO:0008006" key="4">
    <source>
        <dbReference type="Google" id="ProtNLM"/>
    </source>
</evidence>
<protein>
    <recommendedName>
        <fullName evidence="4">ABC-transporter type IV</fullName>
    </recommendedName>
</protein>
<dbReference type="OrthoDB" id="1752779at2"/>
<dbReference type="RefSeq" id="WP_022058373.1">
    <property type="nucleotide sequence ID" value="NZ_JAJCMH010000002.1"/>
</dbReference>
<comment type="caution">
    <text evidence="2">The sequence shown here is derived from an EMBL/GenBank/DDBJ whole genome shotgun (WGS) entry which is preliminary data.</text>
</comment>
<dbReference type="Proteomes" id="UP000283295">
    <property type="component" value="Unassembled WGS sequence"/>
</dbReference>
<feature type="transmembrane region" description="Helical" evidence="1">
    <location>
        <begin position="15"/>
        <end position="33"/>
    </location>
</feature>
<sequence length="149" mass="16864">MADTTDIGGIAVKGLLVKWFAIFMTGGLIYYFLEIAVRHYSHYSMILCGGMATLLCGGLNQTFKRMSVLLQMVISAVIVSELEFITGYIFNIGLNCGIWDYSDVSLNLMGQICIPYSLLWMLIAPAMIYVDDNIRCNLFGEERPVYRFW</sequence>
<keyword evidence="1" id="KW-0472">Membrane</keyword>
<evidence type="ECO:0000313" key="3">
    <source>
        <dbReference type="Proteomes" id="UP000283295"/>
    </source>
</evidence>
<accession>A0A3R6A0I1</accession>
<feature type="transmembrane region" description="Helical" evidence="1">
    <location>
        <begin position="109"/>
        <end position="130"/>
    </location>
</feature>
<name>A0A3R6A0I1_9FIRM</name>
<proteinExistence type="predicted"/>
<dbReference type="EMBL" id="QRVK01000015">
    <property type="protein sequence ID" value="RGS42819.1"/>
    <property type="molecule type" value="Genomic_DNA"/>
</dbReference>
<feature type="transmembrane region" description="Helical" evidence="1">
    <location>
        <begin position="68"/>
        <end position="89"/>
    </location>
</feature>
<feature type="transmembrane region" description="Helical" evidence="1">
    <location>
        <begin position="39"/>
        <end position="56"/>
    </location>
</feature>
<organism evidence="2 3">
    <name type="scientific">Coprococcus eutactus</name>
    <dbReference type="NCBI Taxonomy" id="33043"/>
    <lineage>
        <taxon>Bacteria</taxon>
        <taxon>Bacillati</taxon>
        <taxon>Bacillota</taxon>
        <taxon>Clostridia</taxon>
        <taxon>Lachnospirales</taxon>
        <taxon>Lachnospiraceae</taxon>
        <taxon>Coprococcus</taxon>
    </lineage>
</organism>
<dbReference type="AlphaFoldDB" id="A0A3R6A0I1"/>